<dbReference type="GO" id="GO:0008926">
    <property type="term" value="F:mannitol-1-phosphate 5-dehydrogenase activity"/>
    <property type="evidence" value="ECO:0007669"/>
    <property type="project" value="TreeGrafter"/>
</dbReference>
<dbReference type="GO" id="GO:0019698">
    <property type="term" value="P:D-galacturonate catabolic process"/>
    <property type="evidence" value="ECO:0007669"/>
    <property type="project" value="TreeGrafter"/>
</dbReference>
<dbReference type="InterPro" id="IPR013131">
    <property type="entry name" value="Mannitol_DH_N"/>
</dbReference>
<dbReference type="Gene3D" id="1.10.1040.10">
    <property type="entry name" value="N-(1-d-carboxylethyl)-l-norvaline Dehydrogenase, domain 2"/>
    <property type="match status" value="1"/>
</dbReference>
<dbReference type="Gene3D" id="3.40.50.720">
    <property type="entry name" value="NAD(P)-binding Rossmann-like Domain"/>
    <property type="match status" value="1"/>
</dbReference>
<dbReference type="GO" id="GO:0019592">
    <property type="term" value="P:mannitol catabolic process"/>
    <property type="evidence" value="ECO:0007669"/>
    <property type="project" value="TreeGrafter"/>
</dbReference>
<dbReference type="InterPro" id="IPR013328">
    <property type="entry name" value="6PGD_dom2"/>
</dbReference>
<organism evidence="5 6">
    <name type="scientific">Chryseobacterium lathyri</name>
    <dbReference type="NCBI Taxonomy" id="395933"/>
    <lineage>
        <taxon>Bacteria</taxon>
        <taxon>Pseudomonadati</taxon>
        <taxon>Bacteroidota</taxon>
        <taxon>Flavobacteriia</taxon>
        <taxon>Flavobacteriales</taxon>
        <taxon>Weeksellaceae</taxon>
        <taxon>Chryseobacterium group</taxon>
        <taxon>Chryseobacterium</taxon>
    </lineage>
</organism>
<dbReference type="SUPFAM" id="SSF48179">
    <property type="entry name" value="6-phosphogluconate dehydrogenase C-terminal domain-like"/>
    <property type="match status" value="1"/>
</dbReference>
<reference evidence="5 6" key="1">
    <citation type="submission" date="2019-07" db="EMBL/GenBank/DDBJ databases">
        <title>Whole genome shotgun sequence of Chryseobacterium lathyri NBRC 105250.</title>
        <authorList>
            <person name="Hosoyama A."/>
            <person name="Uohara A."/>
            <person name="Ohji S."/>
            <person name="Ichikawa N."/>
        </authorList>
    </citation>
    <scope>NUCLEOTIDE SEQUENCE [LARGE SCALE GENOMIC DNA]</scope>
    <source>
        <strain evidence="5 6">NBRC 105250</strain>
    </source>
</reference>
<feature type="domain" description="Mannitol dehydrogenase C-terminal" evidence="4">
    <location>
        <begin position="279"/>
        <end position="470"/>
    </location>
</feature>
<dbReference type="InterPro" id="IPR036291">
    <property type="entry name" value="NAD(P)-bd_dom_sf"/>
</dbReference>
<protein>
    <submittedName>
        <fullName evidence="5">Altronate oxidoreductase</fullName>
    </submittedName>
</protein>
<dbReference type="PANTHER" id="PTHR30524:SF0">
    <property type="entry name" value="ALTRONATE OXIDOREDUCTASE-RELATED"/>
    <property type="match status" value="1"/>
</dbReference>
<dbReference type="NCBIfam" id="NF002969">
    <property type="entry name" value="PRK03643.1"/>
    <property type="match status" value="1"/>
</dbReference>
<name>A0A511Y7A3_9FLAO</name>
<evidence type="ECO:0000313" key="5">
    <source>
        <dbReference type="EMBL" id="GEN71078.1"/>
    </source>
</evidence>
<dbReference type="GO" id="GO:0005829">
    <property type="term" value="C:cytosol"/>
    <property type="evidence" value="ECO:0007669"/>
    <property type="project" value="TreeGrafter"/>
</dbReference>
<dbReference type="Pfam" id="PF01232">
    <property type="entry name" value="Mannitol_dh"/>
    <property type="match status" value="1"/>
</dbReference>
<dbReference type="Proteomes" id="UP000321150">
    <property type="component" value="Unassembled WGS sequence"/>
</dbReference>
<gene>
    <name evidence="5" type="primary">uxaB</name>
    <name evidence="5" type="ORF">CLA01_11500</name>
</gene>
<dbReference type="Pfam" id="PF08125">
    <property type="entry name" value="Mannitol_dh_C"/>
    <property type="match status" value="1"/>
</dbReference>
<accession>A0A511Y7A3</accession>
<dbReference type="PANTHER" id="PTHR30524">
    <property type="entry name" value="MANNITOL-1-PHOSPHATE 5-DEHYDROGENASE"/>
    <property type="match status" value="1"/>
</dbReference>
<evidence type="ECO:0000256" key="1">
    <source>
        <dbReference type="ARBA" id="ARBA00023002"/>
    </source>
</evidence>
<dbReference type="PRINTS" id="PR00084">
    <property type="entry name" value="MTLDHDRGNASE"/>
</dbReference>
<evidence type="ECO:0000259" key="3">
    <source>
        <dbReference type="Pfam" id="PF01232"/>
    </source>
</evidence>
<dbReference type="AlphaFoldDB" id="A0A511Y7A3"/>
<evidence type="ECO:0000313" key="6">
    <source>
        <dbReference type="Proteomes" id="UP000321150"/>
    </source>
</evidence>
<comment type="caution">
    <text evidence="5">The sequence shown here is derived from an EMBL/GenBank/DDBJ whole genome shotgun (WGS) entry which is preliminary data.</text>
</comment>
<dbReference type="InterPro" id="IPR008927">
    <property type="entry name" value="6-PGluconate_DH-like_C_sf"/>
</dbReference>
<feature type="domain" description="Mannitol dehydrogenase N-terminal" evidence="3">
    <location>
        <begin position="24"/>
        <end position="265"/>
    </location>
</feature>
<evidence type="ECO:0000259" key="4">
    <source>
        <dbReference type="Pfam" id="PF08125"/>
    </source>
</evidence>
<keyword evidence="1" id="KW-0560">Oxidoreductase</keyword>
<dbReference type="InterPro" id="IPR013118">
    <property type="entry name" value="Mannitol_DH_C"/>
</dbReference>
<dbReference type="SUPFAM" id="SSF51735">
    <property type="entry name" value="NAD(P)-binding Rossmann-fold domains"/>
    <property type="match status" value="1"/>
</dbReference>
<proteinExistence type="predicted"/>
<dbReference type="EMBL" id="BJYI01000003">
    <property type="protein sequence ID" value="GEN71078.1"/>
    <property type="molecule type" value="Genomic_DNA"/>
</dbReference>
<keyword evidence="2" id="KW-0520">NAD</keyword>
<dbReference type="InterPro" id="IPR000669">
    <property type="entry name" value="Mannitol_DH"/>
</dbReference>
<dbReference type="GO" id="GO:0009026">
    <property type="term" value="F:tagaturonate reductase activity"/>
    <property type="evidence" value="ECO:0007669"/>
    <property type="project" value="TreeGrafter"/>
</dbReference>
<evidence type="ECO:0000256" key="2">
    <source>
        <dbReference type="ARBA" id="ARBA00023027"/>
    </source>
</evidence>
<sequence>MMENQIKHKLNRELHGSQEKLPIKIVQFGGGNFMRGFTDYVIDKLNKEAGFKAGIVNVQPTAGGSVHKLEEQDNLYTLFSRGIKKGEIIDTKQVISAIQKSINPYTNYDKFLALAEEKELEFIFSNTTETGIAYDESEKNYVGPHKNFPAKLTVLLHERFKHFNGAEDKGLRIIPCELIEDNALALKEIILKYAQLWNLDDNFVQWIEQSNYFHNTLVDRIVPGYPKDDAGSYEDQLNYEDQMMVVSEVFLLFVIQDAANLKERIPFDTIDEQILVVDDIQPYRLRKVRILNGGHTLMLAPAILSGKETVKESIDDQFLGKFLSETIFNEINPTLGLDESELKYFAEEVFDRFRNPFIKHYQASIALYFVSKFKVRILPSLLKYVEINHKLPLNLTFSLASLIRFYQGNLGEKALPLNDEEAIVNRFKEIWANEDYEKVAELALSETIFWDTDLTKVNGLKSAVAKALWEIDHNDIETAYHNFIQFYS</sequence>